<accession>A0AAV7T7U7</accession>
<sequence>MSATCPLERRAGSTAGKKTAGSLVPSLPLLSRVLRELGGASAGSQGIVERGWAPIYHTRPGAIYPGRLSHLVSSPRKGRIQATAPCASEGRGTAAAPLWSVGGKRTPPGTRCLCGRAAHNRGKHPWRSAAPLCPQAQSGMQS</sequence>
<keyword evidence="3" id="KW-1185">Reference proteome</keyword>
<gene>
    <name evidence="2" type="ORF">NDU88_004322</name>
</gene>
<evidence type="ECO:0000313" key="2">
    <source>
        <dbReference type="EMBL" id="KAJ1172475.1"/>
    </source>
</evidence>
<feature type="region of interest" description="Disordered" evidence="1">
    <location>
        <begin position="1"/>
        <end position="21"/>
    </location>
</feature>
<comment type="caution">
    <text evidence="2">The sequence shown here is derived from an EMBL/GenBank/DDBJ whole genome shotgun (WGS) entry which is preliminary data.</text>
</comment>
<feature type="region of interest" description="Disordered" evidence="1">
    <location>
        <begin position="121"/>
        <end position="142"/>
    </location>
</feature>
<protein>
    <submittedName>
        <fullName evidence="2">Uncharacterized protein</fullName>
    </submittedName>
</protein>
<reference evidence="2" key="1">
    <citation type="journal article" date="2022" name="bioRxiv">
        <title>Sequencing and chromosome-scale assembly of the giantPleurodeles waltlgenome.</title>
        <authorList>
            <person name="Brown T."/>
            <person name="Elewa A."/>
            <person name="Iarovenko S."/>
            <person name="Subramanian E."/>
            <person name="Araus A.J."/>
            <person name="Petzold A."/>
            <person name="Susuki M."/>
            <person name="Suzuki K.-i.T."/>
            <person name="Hayashi T."/>
            <person name="Toyoda A."/>
            <person name="Oliveira C."/>
            <person name="Osipova E."/>
            <person name="Leigh N.D."/>
            <person name="Simon A."/>
            <person name="Yun M.H."/>
        </authorList>
    </citation>
    <scope>NUCLEOTIDE SEQUENCE</scope>
    <source>
        <strain evidence="2">20211129_DDA</strain>
        <tissue evidence="2">Liver</tissue>
    </source>
</reference>
<evidence type="ECO:0000256" key="1">
    <source>
        <dbReference type="SAM" id="MobiDB-lite"/>
    </source>
</evidence>
<proteinExistence type="predicted"/>
<evidence type="ECO:0000313" key="3">
    <source>
        <dbReference type="Proteomes" id="UP001066276"/>
    </source>
</evidence>
<dbReference type="AlphaFoldDB" id="A0AAV7T7U7"/>
<organism evidence="2 3">
    <name type="scientific">Pleurodeles waltl</name>
    <name type="common">Iberian ribbed newt</name>
    <dbReference type="NCBI Taxonomy" id="8319"/>
    <lineage>
        <taxon>Eukaryota</taxon>
        <taxon>Metazoa</taxon>
        <taxon>Chordata</taxon>
        <taxon>Craniata</taxon>
        <taxon>Vertebrata</taxon>
        <taxon>Euteleostomi</taxon>
        <taxon>Amphibia</taxon>
        <taxon>Batrachia</taxon>
        <taxon>Caudata</taxon>
        <taxon>Salamandroidea</taxon>
        <taxon>Salamandridae</taxon>
        <taxon>Pleurodelinae</taxon>
        <taxon>Pleurodeles</taxon>
    </lineage>
</organism>
<dbReference type="Proteomes" id="UP001066276">
    <property type="component" value="Chromosome 4_1"/>
</dbReference>
<dbReference type="EMBL" id="JANPWB010000007">
    <property type="protein sequence ID" value="KAJ1172475.1"/>
    <property type="molecule type" value="Genomic_DNA"/>
</dbReference>
<name>A0AAV7T7U7_PLEWA</name>